<dbReference type="OrthoDB" id="7179697at2"/>
<dbReference type="SUPFAM" id="SSF47384">
    <property type="entry name" value="Homodimeric domain of signal transducing histidine kinase"/>
    <property type="match status" value="1"/>
</dbReference>
<proteinExistence type="predicted"/>
<comment type="catalytic activity">
    <reaction evidence="1">
        <text>ATP + protein L-histidine = ADP + protein N-phospho-L-histidine.</text>
        <dbReference type="EC" id="2.7.13.3"/>
    </reaction>
</comment>
<dbReference type="CDD" id="cd16922">
    <property type="entry name" value="HATPase_EvgS-ArcB-TorS-like"/>
    <property type="match status" value="1"/>
</dbReference>
<keyword evidence="3" id="KW-0597">Phosphoprotein</keyword>
<dbReference type="EMBL" id="FQZQ01000005">
    <property type="protein sequence ID" value="SHJ10185.1"/>
    <property type="molecule type" value="Genomic_DNA"/>
</dbReference>
<keyword evidence="8" id="KW-0812">Transmembrane</keyword>
<feature type="transmembrane region" description="Helical" evidence="8">
    <location>
        <begin position="93"/>
        <end position="117"/>
    </location>
</feature>
<dbReference type="InterPro" id="IPR003661">
    <property type="entry name" value="HisK_dim/P_dom"/>
</dbReference>
<dbReference type="Pfam" id="PF00512">
    <property type="entry name" value="HisKA"/>
    <property type="match status" value="1"/>
</dbReference>
<accession>A0A1M6GJN2</accession>
<evidence type="ECO:0000256" key="5">
    <source>
        <dbReference type="ARBA" id="ARBA00022777"/>
    </source>
</evidence>
<evidence type="ECO:0000256" key="2">
    <source>
        <dbReference type="ARBA" id="ARBA00012438"/>
    </source>
</evidence>
<dbReference type="GO" id="GO:0000155">
    <property type="term" value="F:phosphorelay sensor kinase activity"/>
    <property type="evidence" value="ECO:0007669"/>
    <property type="project" value="InterPro"/>
</dbReference>
<evidence type="ECO:0000259" key="9">
    <source>
        <dbReference type="PROSITE" id="PS50109"/>
    </source>
</evidence>
<dbReference type="InterPro" id="IPR036890">
    <property type="entry name" value="HATPase_C_sf"/>
</dbReference>
<dbReference type="PANTHER" id="PTHR43047">
    <property type="entry name" value="TWO-COMPONENT HISTIDINE PROTEIN KINASE"/>
    <property type="match status" value="1"/>
</dbReference>
<evidence type="ECO:0000256" key="8">
    <source>
        <dbReference type="SAM" id="Phobius"/>
    </source>
</evidence>
<feature type="transmembrane region" description="Helical" evidence="8">
    <location>
        <begin position="205"/>
        <end position="224"/>
    </location>
</feature>
<evidence type="ECO:0000256" key="1">
    <source>
        <dbReference type="ARBA" id="ARBA00000085"/>
    </source>
</evidence>
<keyword evidence="4" id="KW-0808">Transferase</keyword>
<keyword evidence="11" id="KW-1185">Reference proteome</keyword>
<dbReference type="GO" id="GO:0005886">
    <property type="term" value="C:plasma membrane"/>
    <property type="evidence" value="ECO:0007669"/>
    <property type="project" value="TreeGrafter"/>
</dbReference>
<dbReference type="PROSITE" id="PS50109">
    <property type="entry name" value="HIS_KIN"/>
    <property type="match status" value="1"/>
</dbReference>
<feature type="domain" description="Histidine kinase" evidence="9">
    <location>
        <begin position="286"/>
        <end position="505"/>
    </location>
</feature>
<reference evidence="11" key="1">
    <citation type="submission" date="2016-11" db="EMBL/GenBank/DDBJ databases">
        <authorList>
            <person name="Varghese N."/>
            <person name="Submissions S."/>
        </authorList>
    </citation>
    <scope>NUCLEOTIDE SEQUENCE [LARGE SCALE GENOMIC DNA]</scope>
    <source>
        <strain evidence="11">DSM 100564</strain>
    </source>
</reference>
<dbReference type="InterPro" id="IPR005467">
    <property type="entry name" value="His_kinase_dom"/>
</dbReference>
<evidence type="ECO:0000313" key="11">
    <source>
        <dbReference type="Proteomes" id="UP000183982"/>
    </source>
</evidence>
<dbReference type="Pfam" id="PF02518">
    <property type="entry name" value="HATPase_c"/>
    <property type="match status" value="1"/>
</dbReference>
<dbReference type="CDD" id="cd00082">
    <property type="entry name" value="HisKA"/>
    <property type="match status" value="1"/>
</dbReference>
<evidence type="ECO:0000256" key="7">
    <source>
        <dbReference type="ARBA" id="ARBA00023136"/>
    </source>
</evidence>
<dbReference type="SMART" id="SM00388">
    <property type="entry name" value="HisKA"/>
    <property type="match status" value="1"/>
</dbReference>
<dbReference type="Gene3D" id="1.10.287.130">
    <property type="match status" value="1"/>
</dbReference>
<dbReference type="InterPro" id="IPR004358">
    <property type="entry name" value="Sig_transdc_His_kin-like_C"/>
</dbReference>
<dbReference type="SMART" id="SM00387">
    <property type="entry name" value="HATPase_c"/>
    <property type="match status" value="1"/>
</dbReference>
<evidence type="ECO:0000256" key="3">
    <source>
        <dbReference type="ARBA" id="ARBA00022553"/>
    </source>
</evidence>
<feature type="transmembrane region" description="Helical" evidence="8">
    <location>
        <begin position="230"/>
        <end position="253"/>
    </location>
</feature>
<keyword evidence="7 8" id="KW-0472">Membrane</keyword>
<sequence>MGRLSSPPPAQWFTDGISSGLVWQKKMKSDVRIRTNEANGPLSLTMPMMLFRWVSKFVQSSNETTPASAKRLEKQIKDFASGGVALIPQRQGIYLGAMLLCSFFFNFQTAISCYLFCQVADGLDSLVSLRVMRWSGGSARQSQKYYFQLLGTSTLSATAVATFVLLVANLEGTSSHMTSLFFLFAAGLFAAVNNHQLPKVLAVRLVIYSAVFLFIPIRDIWILNPPLKSVYYMHLATVLFVLYFVLECSMIFLRLYQKGLDQYEELRIERDRAKEVYELKSQFVSVVSHELRTPLTSIIGALGLMKTIDGAKNPTGFAKILEIADKNSKRLSNLINDLLDLQKLESDSMNYQMAPLDPAEIVGDSVHAISVHAEGVGVDVHLAHVDQGLCVDADQDRLTQVLDNLLSNAVKFSDAGTSIEVSLQAKANTAVIAVKDTGIGIPENSHDLVFGKFSQVDSSDHRAHEGTGLGLSIVQQIVEAHSGQIHYESELGEGTTFFVTLPLQAK</sequence>
<evidence type="ECO:0000256" key="4">
    <source>
        <dbReference type="ARBA" id="ARBA00022679"/>
    </source>
</evidence>
<evidence type="ECO:0000313" key="10">
    <source>
        <dbReference type="EMBL" id="SHJ10185.1"/>
    </source>
</evidence>
<dbReference type="InterPro" id="IPR003594">
    <property type="entry name" value="HATPase_dom"/>
</dbReference>
<dbReference type="InterPro" id="IPR036097">
    <property type="entry name" value="HisK_dim/P_sf"/>
</dbReference>
<dbReference type="SUPFAM" id="SSF55874">
    <property type="entry name" value="ATPase domain of HSP90 chaperone/DNA topoisomerase II/histidine kinase"/>
    <property type="match status" value="1"/>
</dbReference>
<dbReference type="GO" id="GO:0009927">
    <property type="term" value="F:histidine phosphotransfer kinase activity"/>
    <property type="evidence" value="ECO:0007669"/>
    <property type="project" value="TreeGrafter"/>
</dbReference>
<dbReference type="EC" id="2.7.13.3" evidence="2"/>
<feature type="transmembrane region" description="Helical" evidence="8">
    <location>
        <begin position="145"/>
        <end position="168"/>
    </location>
</feature>
<dbReference type="STRING" id="1470563.SAMN05444000_10548"/>
<keyword evidence="5 10" id="KW-0418">Kinase</keyword>
<dbReference type="FunFam" id="1.10.287.130:FF:000001">
    <property type="entry name" value="Two-component sensor histidine kinase"/>
    <property type="match status" value="1"/>
</dbReference>
<name>A0A1M6GJN2_9RHOB</name>
<protein>
    <recommendedName>
        <fullName evidence="2">histidine kinase</fullName>
        <ecNumber evidence="2">2.7.13.3</ecNumber>
    </recommendedName>
</protein>
<gene>
    <name evidence="10" type="ORF">SAMN05444000_10548</name>
</gene>
<evidence type="ECO:0000256" key="6">
    <source>
        <dbReference type="ARBA" id="ARBA00023012"/>
    </source>
</evidence>
<keyword evidence="8" id="KW-1133">Transmembrane helix</keyword>
<dbReference type="FunFam" id="3.30.565.10:FF:000006">
    <property type="entry name" value="Sensor histidine kinase WalK"/>
    <property type="match status" value="1"/>
</dbReference>
<dbReference type="Proteomes" id="UP000183982">
    <property type="component" value="Unassembled WGS sequence"/>
</dbReference>
<organism evidence="10 11">
    <name type="scientific">Shimia gijangensis</name>
    <dbReference type="NCBI Taxonomy" id="1470563"/>
    <lineage>
        <taxon>Bacteria</taxon>
        <taxon>Pseudomonadati</taxon>
        <taxon>Pseudomonadota</taxon>
        <taxon>Alphaproteobacteria</taxon>
        <taxon>Rhodobacterales</taxon>
        <taxon>Roseobacteraceae</taxon>
    </lineage>
</organism>
<dbReference type="PRINTS" id="PR00344">
    <property type="entry name" value="BCTRLSENSOR"/>
</dbReference>
<keyword evidence="6" id="KW-0902">Two-component regulatory system</keyword>
<dbReference type="PANTHER" id="PTHR43047:SF72">
    <property type="entry name" value="OSMOSENSING HISTIDINE PROTEIN KINASE SLN1"/>
    <property type="match status" value="1"/>
</dbReference>
<dbReference type="AlphaFoldDB" id="A0A1M6GJN2"/>
<feature type="transmembrane region" description="Helical" evidence="8">
    <location>
        <begin position="174"/>
        <end position="193"/>
    </location>
</feature>
<dbReference type="Gene3D" id="3.30.565.10">
    <property type="entry name" value="Histidine kinase-like ATPase, C-terminal domain"/>
    <property type="match status" value="1"/>
</dbReference>